<proteinExistence type="predicted"/>
<organism evidence="1 2">
    <name type="scientific">Plasmodium yoelii yoelii</name>
    <dbReference type="NCBI Taxonomy" id="73239"/>
    <lineage>
        <taxon>Eukaryota</taxon>
        <taxon>Sar</taxon>
        <taxon>Alveolata</taxon>
        <taxon>Apicomplexa</taxon>
        <taxon>Aconoidasida</taxon>
        <taxon>Haemosporida</taxon>
        <taxon>Plasmodiidae</taxon>
        <taxon>Plasmodium</taxon>
        <taxon>Plasmodium (Vinckeia)</taxon>
    </lineage>
</organism>
<accession>Q7RHK5</accession>
<sequence>IKKIYIIGNYDITNIYINTYNIGIFFNHIKSE</sequence>
<reference evidence="1 2" key="1">
    <citation type="journal article" date="2002" name="Nature">
        <title>Genome sequence and comparative analysis of the model rodent malaria parasite Plasmodium yoelii yoelii.</title>
        <authorList>
            <person name="Carlton J.M."/>
            <person name="Angiuoli S.V."/>
            <person name="Suh B.B."/>
            <person name="Kooij T.W."/>
            <person name="Pertea M."/>
            <person name="Silva J.C."/>
            <person name="Ermolaeva M.D."/>
            <person name="Allen J.E."/>
            <person name="Selengut J.D."/>
            <person name="Koo H.L."/>
            <person name="Peterson J.D."/>
            <person name="Pop M."/>
            <person name="Kosack D.S."/>
            <person name="Shumway M.F."/>
            <person name="Bidwell S.L."/>
            <person name="Shallom S.J."/>
            <person name="van Aken S.E."/>
            <person name="Riedmuller S.B."/>
            <person name="Feldblyum T.V."/>
            <person name="Cho J.K."/>
            <person name="Quackenbush J."/>
            <person name="Sedegah M."/>
            <person name="Shoaibi A."/>
            <person name="Cummings L.M."/>
            <person name="Florens L."/>
            <person name="Yates J.R."/>
            <person name="Raine J.D."/>
            <person name="Sinden R.E."/>
            <person name="Harris M.A."/>
            <person name="Cunningham D.A."/>
            <person name="Preiser P.R."/>
            <person name="Bergman L.W."/>
            <person name="Vaidya A.B."/>
            <person name="van Lin L.H."/>
            <person name="Janse C.J."/>
            <person name="Waters A.P."/>
            <person name="Smith H.O."/>
            <person name="White O.R."/>
            <person name="Salzberg S.L."/>
            <person name="Venter J.C."/>
            <person name="Fraser C.M."/>
            <person name="Hoffman S.L."/>
            <person name="Gardner M.J."/>
            <person name="Carucci D.J."/>
        </authorList>
    </citation>
    <scope>NUCLEOTIDE SEQUENCE [LARGE SCALE GENOMIC DNA]</scope>
    <source>
        <strain evidence="1 2">17XNL</strain>
    </source>
</reference>
<dbReference type="InParanoid" id="Q7RHK5"/>
<dbReference type="PaxDb" id="73239-Q7RHK5"/>
<evidence type="ECO:0000313" key="2">
    <source>
        <dbReference type="Proteomes" id="UP000008553"/>
    </source>
</evidence>
<dbReference type="Proteomes" id="UP000008553">
    <property type="component" value="Unassembled WGS sequence"/>
</dbReference>
<dbReference type="EMBL" id="AABL01001190">
    <property type="protein sequence ID" value="EAA15779.1"/>
    <property type="molecule type" value="Genomic_DNA"/>
</dbReference>
<protein>
    <submittedName>
        <fullName evidence="1">Uncharacterized protein</fullName>
    </submittedName>
</protein>
<gene>
    <name evidence="1" type="ORF">PY03980</name>
</gene>
<name>Q7RHK5_PLAYO</name>
<dbReference type="AlphaFoldDB" id="Q7RHK5"/>
<feature type="non-terminal residue" evidence="1">
    <location>
        <position position="1"/>
    </location>
</feature>
<keyword evidence="2" id="KW-1185">Reference proteome</keyword>
<evidence type="ECO:0000313" key="1">
    <source>
        <dbReference type="EMBL" id="EAA15779.1"/>
    </source>
</evidence>
<comment type="caution">
    <text evidence="1">The sequence shown here is derived from an EMBL/GenBank/DDBJ whole genome shotgun (WGS) entry which is preliminary data.</text>
</comment>